<keyword evidence="6" id="KW-1185">Reference proteome</keyword>
<protein>
    <submittedName>
        <fullName evidence="5">Harpin-induced like protein 32</fullName>
    </submittedName>
</protein>
<keyword evidence="2 4" id="KW-0472">Membrane</keyword>
<gene>
    <name evidence="5" type="ORF">ZOSMA_57G00790</name>
</gene>
<dbReference type="AlphaFoldDB" id="A0A0K9NXH0"/>
<comment type="caution">
    <text evidence="5">The sequence shown here is derived from an EMBL/GenBank/DDBJ whole genome shotgun (WGS) entry which is preliminary data.</text>
</comment>
<evidence type="ECO:0000256" key="4">
    <source>
        <dbReference type="SAM" id="Phobius"/>
    </source>
</evidence>
<dbReference type="Proteomes" id="UP000036987">
    <property type="component" value="Unassembled WGS sequence"/>
</dbReference>
<feature type="region of interest" description="Disordered" evidence="3">
    <location>
        <begin position="1"/>
        <end position="82"/>
    </location>
</feature>
<reference evidence="6" key="1">
    <citation type="journal article" date="2016" name="Nature">
        <title>The genome of the seagrass Zostera marina reveals angiosperm adaptation to the sea.</title>
        <authorList>
            <person name="Olsen J.L."/>
            <person name="Rouze P."/>
            <person name="Verhelst B."/>
            <person name="Lin Y.-C."/>
            <person name="Bayer T."/>
            <person name="Collen J."/>
            <person name="Dattolo E."/>
            <person name="De Paoli E."/>
            <person name="Dittami S."/>
            <person name="Maumus F."/>
            <person name="Michel G."/>
            <person name="Kersting A."/>
            <person name="Lauritano C."/>
            <person name="Lohaus R."/>
            <person name="Toepel M."/>
            <person name="Tonon T."/>
            <person name="Vanneste K."/>
            <person name="Amirebrahimi M."/>
            <person name="Brakel J."/>
            <person name="Bostroem C."/>
            <person name="Chovatia M."/>
            <person name="Grimwood J."/>
            <person name="Jenkins J.W."/>
            <person name="Jueterbock A."/>
            <person name="Mraz A."/>
            <person name="Stam W.T."/>
            <person name="Tice H."/>
            <person name="Bornberg-Bauer E."/>
            <person name="Green P.J."/>
            <person name="Pearson G.A."/>
            <person name="Procaccini G."/>
            <person name="Duarte C.M."/>
            <person name="Schmutz J."/>
            <person name="Reusch T.B.H."/>
            <person name="Van de Peer Y."/>
        </authorList>
    </citation>
    <scope>NUCLEOTIDE SEQUENCE [LARGE SCALE GENOMIC DNA]</scope>
    <source>
        <strain evidence="6">cv. Finnish</strain>
    </source>
</reference>
<dbReference type="PANTHER" id="PTHR31234">
    <property type="entry name" value="LATE EMBRYOGENESIS ABUNDANT (LEA) HYDROXYPROLINE-RICH GLYCOPROTEIN FAMILY"/>
    <property type="match status" value="1"/>
</dbReference>
<dbReference type="GO" id="GO:0016020">
    <property type="term" value="C:membrane"/>
    <property type="evidence" value="ECO:0007669"/>
    <property type="project" value="UniProtKB-SubCell"/>
</dbReference>
<keyword evidence="4" id="KW-1133">Transmembrane helix</keyword>
<evidence type="ECO:0000256" key="1">
    <source>
        <dbReference type="ARBA" id="ARBA00004370"/>
    </source>
</evidence>
<name>A0A0K9NXH0_ZOSMR</name>
<comment type="subcellular location">
    <subcellularLocation>
        <location evidence="1">Membrane</location>
    </subcellularLocation>
</comment>
<dbReference type="OrthoDB" id="903824at2759"/>
<accession>A0A0K9NXH0</accession>
<dbReference type="OMA" id="VRIHYRN"/>
<dbReference type="GO" id="GO:0098542">
    <property type="term" value="P:defense response to other organism"/>
    <property type="evidence" value="ECO:0007669"/>
    <property type="project" value="InterPro"/>
</dbReference>
<organism evidence="5 6">
    <name type="scientific">Zostera marina</name>
    <name type="common">Eelgrass</name>
    <dbReference type="NCBI Taxonomy" id="29655"/>
    <lineage>
        <taxon>Eukaryota</taxon>
        <taxon>Viridiplantae</taxon>
        <taxon>Streptophyta</taxon>
        <taxon>Embryophyta</taxon>
        <taxon>Tracheophyta</taxon>
        <taxon>Spermatophyta</taxon>
        <taxon>Magnoliopsida</taxon>
        <taxon>Liliopsida</taxon>
        <taxon>Zosteraceae</taxon>
        <taxon>Zostera</taxon>
    </lineage>
</organism>
<keyword evidence="4" id="KW-0812">Transmembrane</keyword>
<dbReference type="EMBL" id="LFYR01001587">
    <property type="protein sequence ID" value="KMZ60742.1"/>
    <property type="molecule type" value="Genomic_DNA"/>
</dbReference>
<evidence type="ECO:0000313" key="5">
    <source>
        <dbReference type="EMBL" id="KMZ60742.1"/>
    </source>
</evidence>
<evidence type="ECO:0000256" key="2">
    <source>
        <dbReference type="ARBA" id="ARBA00023136"/>
    </source>
</evidence>
<feature type="transmembrane region" description="Helical" evidence="4">
    <location>
        <begin position="123"/>
        <end position="145"/>
    </location>
</feature>
<dbReference type="PANTHER" id="PTHR31234:SF2">
    <property type="entry name" value="OS05G0199100 PROTEIN"/>
    <property type="match status" value="1"/>
</dbReference>
<evidence type="ECO:0000313" key="6">
    <source>
        <dbReference type="Proteomes" id="UP000036987"/>
    </source>
</evidence>
<sequence length="316" mass="35332">MPHAKSDSEVTSIAASTPPRSPRPGPVYYVVSPSHPDTAEKMMMLPATSLGSSPATSPYHHRHYHYHSRESSTGGRFSASLKNMSESGPWKKLDRKELSLNEDAVADGDEDDDDEDRKLDPRCYVVCFFLGFFLLFTLFSLILWASSKAYRPQISVDGIVFDEFNIQAGMDVTGVPTKMLSINSTVKLTFRNPATFFGVHVTLTPLELYYFQLKIASGPVKKFYLSRESGRVVRVEVGGIFVPLYGGGSTITSKADGEATAVVPVILSFVVRSRAYVLGKLVKSKFYTRVRCEIVFKEARIGKRMTHLQHLCRYRH</sequence>
<dbReference type="InterPro" id="IPR044839">
    <property type="entry name" value="NDR1-like"/>
</dbReference>
<evidence type="ECO:0000256" key="3">
    <source>
        <dbReference type="SAM" id="MobiDB-lite"/>
    </source>
</evidence>
<proteinExistence type="predicted"/>